<dbReference type="AlphaFoldDB" id="A0A7G9G835"/>
<dbReference type="Proteomes" id="UP000515823">
    <property type="component" value="Chromosome"/>
</dbReference>
<dbReference type="EMBL" id="CP060634">
    <property type="protein sequence ID" value="QNM06967.1"/>
    <property type="molecule type" value="Genomic_DNA"/>
</dbReference>
<proteinExistence type="predicted"/>
<accession>A0A7G9G835</accession>
<name>A0A7G9G835_9FIRM</name>
<gene>
    <name evidence="1" type="ORF">H9Q78_04090</name>
</gene>
<keyword evidence="2" id="KW-1185">Reference proteome</keyword>
<organism evidence="1 2">
    <name type="scientific">Qiania dongpingensis</name>
    <dbReference type="NCBI Taxonomy" id="2763669"/>
    <lineage>
        <taxon>Bacteria</taxon>
        <taxon>Bacillati</taxon>
        <taxon>Bacillota</taxon>
        <taxon>Clostridia</taxon>
        <taxon>Lachnospirales</taxon>
        <taxon>Lachnospiraceae</taxon>
        <taxon>Qiania</taxon>
    </lineage>
</organism>
<dbReference type="Pfam" id="PF12675">
    <property type="entry name" value="DUF3795"/>
    <property type="match status" value="1"/>
</dbReference>
<dbReference type="InterPro" id="IPR024227">
    <property type="entry name" value="DUF3795"/>
</dbReference>
<protein>
    <submittedName>
        <fullName evidence="1">DUF3795 domain-containing protein</fullName>
    </submittedName>
</protein>
<dbReference type="KEGG" id="qdo:H9Q78_04090"/>
<reference evidence="1 2" key="1">
    <citation type="submission" date="2020-08" db="EMBL/GenBank/DDBJ databases">
        <authorList>
            <person name="Liu C."/>
            <person name="Sun Q."/>
        </authorList>
    </citation>
    <scope>NUCLEOTIDE SEQUENCE [LARGE SCALE GENOMIC DNA]</scope>
    <source>
        <strain evidence="1 2">NSJ-38</strain>
    </source>
</reference>
<evidence type="ECO:0000313" key="2">
    <source>
        <dbReference type="Proteomes" id="UP000515823"/>
    </source>
</evidence>
<sequence length="112" mass="12798">MKRRNTVMRKGEDYMTENKEIAPCGVVCKECDEFERSCGGCNSLEGKAAWVPVIGKEVCPLYDCSVNGHKYKSCGECSELPCQMFRELRDPAMTDEEFEKSIQDRLKVLREC</sequence>
<evidence type="ECO:0000313" key="1">
    <source>
        <dbReference type="EMBL" id="QNM06967.1"/>
    </source>
</evidence>